<dbReference type="EMBL" id="PIOD01000002">
    <property type="protein sequence ID" value="RDW21733.1"/>
    <property type="molecule type" value="Genomic_DNA"/>
</dbReference>
<accession>A0A3D8Q0H4</accession>
<dbReference type="InterPro" id="IPR036412">
    <property type="entry name" value="HAD-like_sf"/>
</dbReference>
<dbReference type="NCBIfam" id="TIGR01549">
    <property type="entry name" value="HAD-SF-IA-v1"/>
    <property type="match status" value="1"/>
</dbReference>
<keyword evidence="2" id="KW-1185">Reference proteome</keyword>
<dbReference type="FunFam" id="3.40.50.1000:FF:000067">
    <property type="entry name" value="HAD phosphatase, family IIIA"/>
    <property type="match status" value="1"/>
</dbReference>
<dbReference type="NCBIfam" id="TIGR01662">
    <property type="entry name" value="HAD-SF-IIIA"/>
    <property type="match status" value="1"/>
</dbReference>
<dbReference type="CDD" id="cd16416">
    <property type="entry name" value="HAD_BsYqeG-like"/>
    <property type="match status" value="1"/>
</dbReference>
<reference evidence="2" key="1">
    <citation type="submission" date="2017-11" db="EMBL/GenBank/DDBJ databases">
        <authorList>
            <person name="Zhu W."/>
        </authorList>
    </citation>
    <scope>NUCLEOTIDE SEQUENCE [LARGE SCALE GENOMIC DNA]</scope>
    <source>
        <strain evidence="2">CAU 1051</strain>
    </source>
</reference>
<comment type="caution">
    <text evidence="1">The sequence shown here is derived from an EMBL/GenBank/DDBJ whole genome shotgun (WGS) entry which is preliminary data.</text>
</comment>
<dbReference type="GO" id="GO:0008962">
    <property type="term" value="F:phosphatidylglycerophosphatase activity"/>
    <property type="evidence" value="ECO:0007669"/>
    <property type="project" value="InterPro"/>
</dbReference>
<dbReference type="NCBIfam" id="TIGR01668">
    <property type="entry name" value="YqeG_hyp_ppase"/>
    <property type="match status" value="1"/>
</dbReference>
<dbReference type="OrthoDB" id="9787572at2"/>
<dbReference type="InterPro" id="IPR023214">
    <property type="entry name" value="HAD_sf"/>
</dbReference>
<dbReference type="PANTHER" id="PTHR19288">
    <property type="entry name" value="4-NITROPHENYLPHOSPHATASE-RELATED"/>
    <property type="match status" value="1"/>
</dbReference>
<dbReference type="GO" id="GO:0005737">
    <property type="term" value="C:cytoplasm"/>
    <property type="evidence" value="ECO:0007669"/>
    <property type="project" value="TreeGrafter"/>
</dbReference>
<protein>
    <submittedName>
        <fullName evidence="1">YqeG family HAD IIIA-type phosphatase</fullName>
    </submittedName>
</protein>
<gene>
    <name evidence="1" type="ORF">CWR45_02340</name>
</gene>
<dbReference type="InterPro" id="IPR010021">
    <property type="entry name" value="PGPP1/Gep4"/>
</dbReference>
<sequence length="189" mass="21555">MVICDKLVSDEWVNEVLNMISKFLPNEHVKSIFDIQPAKLKQKGIKGIITDLDNTLVAWDVRDATPEVINWFEQMKLHDIKVTIISNNNQERVSVFSEPIGTPFVYSARKPLSRAFKTVAKQMGLKKEEIVVIGDQLLTDVLGGNSAGFYTILVVPIVQTDGKITKINRRIERIILNYMRKKGKISWEE</sequence>
<dbReference type="Pfam" id="PF13242">
    <property type="entry name" value="Hydrolase_like"/>
    <property type="match status" value="1"/>
</dbReference>
<dbReference type="Proteomes" id="UP000256520">
    <property type="component" value="Unassembled WGS sequence"/>
</dbReference>
<dbReference type="AlphaFoldDB" id="A0A3D8Q0H4"/>
<dbReference type="RefSeq" id="WP_115748189.1">
    <property type="nucleotide sequence ID" value="NZ_PIOD01000002.1"/>
</dbReference>
<evidence type="ECO:0000313" key="2">
    <source>
        <dbReference type="Proteomes" id="UP000256520"/>
    </source>
</evidence>
<evidence type="ECO:0000313" key="1">
    <source>
        <dbReference type="EMBL" id="RDW21733.1"/>
    </source>
</evidence>
<dbReference type="PANTHER" id="PTHR19288:SF25">
    <property type="entry name" value="PHOSPHATIDYLGLYCEROPHOSPHATASE GEP4, MITOCHONDRIAL"/>
    <property type="match status" value="1"/>
</dbReference>
<dbReference type="InterPro" id="IPR006549">
    <property type="entry name" value="HAD-SF_hydro_IIIA"/>
</dbReference>
<proteinExistence type="predicted"/>
<name>A0A3D8Q0H4_9BACI</name>
<dbReference type="Gene3D" id="3.40.50.1000">
    <property type="entry name" value="HAD superfamily/HAD-like"/>
    <property type="match status" value="1"/>
</dbReference>
<dbReference type="SUPFAM" id="SSF56784">
    <property type="entry name" value="HAD-like"/>
    <property type="match status" value="1"/>
</dbReference>
<dbReference type="InterPro" id="IPR006439">
    <property type="entry name" value="HAD-SF_hydro_IA"/>
</dbReference>
<organism evidence="1 2">
    <name type="scientific">Oceanobacillus chungangensis</name>
    <dbReference type="NCBI Taxonomy" id="1229152"/>
    <lineage>
        <taxon>Bacteria</taxon>
        <taxon>Bacillati</taxon>
        <taxon>Bacillota</taxon>
        <taxon>Bacilli</taxon>
        <taxon>Bacillales</taxon>
        <taxon>Bacillaceae</taxon>
        <taxon>Oceanobacillus</taxon>
    </lineage>
</organism>